<dbReference type="Gene3D" id="2.160.10.10">
    <property type="entry name" value="Hexapeptide repeat proteins"/>
    <property type="match status" value="1"/>
</dbReference>
<reference evidence="7 8" key="1">
    <citation type="submission" date="2024-09" db="EMBL/GenBank/DDBJ databases">
        <authorList>
            <person name="Sun Q."/>
            <person name="Mori K."/>
        </authorList>
    </citation>
    <scope>NUCLEOTIDE SEQUENCE [LARGE SCALE GENOMIC DNA]</scope>
    <source>
        <strain evidence="7 8">JCM 11201</strain>
    </source>
</reference>
<dbReference type="RefSeq" id="WP_379947843.1">
    <property type="nucleotide sequence ID" value="NZ_JBHMAF010000014.1"/>
</dbReference>
<dbReference type="PANTHER" id="PTHR42811">
    <property type="entry name" value="SERINE ACETYLTRANSFERASE"/>
    <property type="match status" value="1"/>
</dbReference>
<dbReference type="InterPro" id="IPR005881">
    <property type="entry name" value="Ser_O-AcTrfase"/>
</dbReference>
<evidence type="ECO:0000256" key="5">
    <source>
        <dbReference type="ARBA" id="ARBA00023315"/>
    </source>
</evidence>
<dbReference type="InterPro" id="IPR001451">
    <property type="entry name" value="Hexapep"/>
</dbReference>
<dbReference type="GO" id="GO:0009001">
    <property type="term" value="F:serine O-acetyltransferase activity"/>
    <property type="evidence" value="ECO:0007669"/>
    <property type="project" value="UniProtKB-EC"/>
</dbReference>
<evidence type="ECO:0000256" key="1">
    <source>
        <dbReference type="ARBA" id="ARBA00007274"/>
    </source>
</evidence>
<name>A0ABV5WAC7_9BACI</name>
<dbReference type="PIRSF" id="PIRSF000441">
    <property type="entry name" value="CysE"/>
    <property type="match status" value="1"/>
</dbReference>
<dbReference type="InterPro" id="IPR018357">
    <property type="entry name" value="Hexapep_transf_CS"/>
</dbReference>
<dbReference type="InterPro" id="IPR011004">
    <property type="entry name" value="Trimer_LpxA-like_sf"/>
</dbReference>
<keyword evidence="3 6" id="KW-0808">Transferase</keyword>
<protein>
    <recommendedName>
        <fullName evidence="2 6">Serine acetyltransferase</fullName>
        <ecNumber evidence="6">2.3.1.30</ecNumber>
    </recommendedName>
</protein>
<evidence type="ECO:0000313" key="8">
    <source>
        <dbReference type="Proteomes" id="UP001589609"/>
    </source>
</evidence>
<comment type="similarity">
    <text evidence="1 6">Belongs to the transferase hexapeptide repeat family.</text>
</comment>
<dbReference type="SUPFAM" id="SSF51161">
    <property type="entry name" value="Trimeric LpxA-like enzymes"/>
    <property type="match status" value="1"/>
</dbReference>
<comment type="caution">
    <text evidence="7">The sequence shown here is derived from an EMBL/GenBank/DDBJ whole genome shotgun (WGS) entry which is preliminary data.</text>
</comment>
<dbReference type="InterPro" id="IPR045304">
    <property type="entry name" value="LbH_SAT"/>
</dbReference>
<evidence type="ECO:0000256" key="3">
    <source>
        <dbReference type="ARBA" id="ARBA00022679"/>
    </source>
</evidence>
<dbReference type="Proteomes" id="UP001589609">
    <property type="component" value="Unassembled WGS sequence"/>
</dbReference>
<keyword evidence="5 6" id="KW-0012">Acyltransferase</keyword>
<dbReference type="EMBL" id="JBHMAF010000014">
    <property type="protein sequence ID" value="MFB9757539.1"/>
    <property type="molecule type" value="Genomic_DNA"/>
</dbReference>
<evidence type="ECO:0000256" key="4">
    <source>
        <dbReference type="ARBA" id="ARBA00022737"/>
    </source>
</evidence>
<dbReference type="Pfam" id="PF00132">
    <property type="entry name" value="Hexapep"/>
    <property type="match status" value="1"/>
</dbReference>
<dbReference type="EC" id="2.3.1.30" evidence="6"/>
<proteinExistence type="inferred from homology"/>
<dbReference type="CDD" id="cd03354">
    <property type="entry name" value="LbH_SAT"/>
    <property type="match status" value="1"/>
</dbReference>
<comment type="catalytic activity">
    <reaction evidence="6">
        <text>L-serine + acetyl-CoA = O-acetyl-L-serine + CoA</text>
        <dbReference type="Rhea" id="RHEA:24560"/>
        <dbReference type="ChEBI" id="CHEBI:33384"/>
        <dbReference type="ChEBI" id="CHEBI:57287"/>
        <dbReference type="ChEBI" id="CHEBI:57288"/>
        <dbReference type="ChEBI" id="CHEBI:58340"/>
        <dbReference type="EC" id="2.3.1.30"/>
    </reaction>
</comment>
<gene>
    <name evidence="7" type="ORF">ACFFMS_03140</name>
</gene>
<evidence type="ECO:0000256" key="2">
    <source>
        <dbReference type="ARBA" id="ARBA00018522"/>
    </source>
</evidence>
<keyword evidence="8" id="KW-1185">Reference proteome</keyword>
<sequence>MKYNGVRDLIILSNYRFGNWVLYKFNIPIIKQLLWLIYKIWYKLVIETVLGSEVPAEAKIGKNFKIEHGGNGVVIHPNAVIGNDVVVYHQVTIGGFGLAHFDESYKSENPQKFGAPRIGDKVVIGAGAKILGPVVIGNGARIGANAVVLKDIPMGATAVGIPAKILDNTSKKKRVD</sequence>
<accession>A0ABV5WAC7</accession>
<keyword evidence="4" id="KW-0677">Repeat</keyword>
<evidence type="ECO:0000313" key="7">
    <source>
        <dbReference type="EMBL" id="MFB9757539.1"/>
    </source>
</evidence>
<organism evidence="7 8">
    <name type="scientific">Ectobacillus funiculus</name>
    <dbReference type="NCBI Taxonomy" id="137993"/>
    <lineage>
        <taxon>Bacteria</taxon>
        <taxon>Bacillati</taxon>
        <taxon>Bacillota</taxon>
        <taxon>Bacilli</taxon>
        <taxon>Bacillales</taxon>
        <taxon>Bacillaceae</taxon>
        <taxon>Ectobacillus</taxon>
    </lineage>
</organism>
<evidence type="ECO:0000256" key="6">
    <source>
        <dbReference type="PIRNR" id="PIRNR000441"/>
    </source>
</evidence>
<dbReference type="PROSITE" id="PS00101">
    <property type="entry name" value="HEXAPEP_TRANSFERASES"/>
    <property type="match status" value="1"/>
</dbReference>